<dbReference type="SUPFAM" id="SSF52172">
    <property type="entry name" value="CheY-like"/>
    <property type="match status" value="1"/>
</dbReference>
<dbReference type="Proteomes" id="UP001204851">
    <property type="component" value="Unassembled WGS sequence"/>
</dbReference>
<dbReference type="SMART" id="SM00448">
    <property type="entry name" value="REC"/>
    <property type="match status" value="1"/>
</dbReference>
<dbReference type="PROSITE" id="PS50110">
    <property type="entry name" value="RESPONSE_REGULATORY"/>
    <property type="match status" value="1"/>
</dbReference>
<evidence type="ECO:0000313" key="7">
    <source>
        <dbReference type="Proteomes" id="UP001204851"/>
    </source>
</evidence>
<feature type="modified residue" description="4-aspartylphosphate" evidence="3">
    <location>
        <position position="58"/>
    </location>
</feature>
<evidence type="ECO:0000259" key="5">
    <source>
        <dbReference type="PROSITE" id="PS50110"/>
    </source>
</evidence>
<reference evidence="6 7" key="1">
    <citation type="submission" date="2022-06" db="EMBL/GenBank/DDBJ databases">
        <title>Ideonella sp. NS12-5 Genome sequencing and assembly.</title>
        <authorList>
            <person name="Jung Y."/>
        </authorList>
    </citation>
    <scope>NUCLEOTIDE SEQUENCE [LARGE SCALE GENOMIC DNA]</scope>
    <source>
        <strain evidence="6 7">NS12-5</strain>
    </source>
</reference>
<dbReference type="PANTHER" id="PTHR43214:SF43">
    <property type="entry name" value="TWO-COMPONENT RESPONSE REGULATOR"/>
    <property type="match status" value="1"/>
</dbReference>
<proteinExistence type="predicted"/>
<dbReference type="InterPro" id="IPR058245">
    <property type="entry name" value="NreC/VraR/RcsB-like_REC"/>
</dbReference>
<dbReference type="Pfam" id="PF00196">
    <property type="entry name" value="GerE"/>
    <property type="match status" value="1"/>
</dbReference>
<dbReference type="PANTHER" id="PTHR43214">
    <property type="entry name" value="TWO-COMPONENT RESPONSE REGULATOR"/>
    <property type="match status" value="1"/>
</dbReference>
<dbReference type="PRINTS" id="PR00038">
    <property type="entry name" value="HTHLUXR"/>
</dbReference>
<dbReference type="InterPro" id="IPR001789">
    <property type="entry name" value="Sig_transdc_resp-reg_receiver"/>
</dbReference>
<dbReference type="InterPro" id="IPR000792">
    <property type="entry name" value="Tscrpt_reg_LuxR_C"/>
</dbReference>
<evidence type="ECO:0000256" key="1">
    <source>
        <dbReference type="ARBA" id="ARBA00022553"/>
    </source>
</evidence>
<feature type="domain" description="Response regulatory" evidence="5">
    <location>
        <begin position="3"/>
        <end position="123"/>
    </location>
</feature>
<keyword evidence="7" id="KW-1185">Reference proteome</keyword>
<dbReference type="CDD" id="cd06170">
    <property type="entry name" value="LuxR_C_like"/>
    <property type="match status" value="1"/>
</dbReference>
<dbReference type="Pfam" id="PF00072">
    <property type="entry name" value="Response_reg"/>
    <property type="match status" value="1"/>
</dbReference>
<dbReference type="SUPFAM" id="SSF46894">
    <property type="entry name" value="C-terminal effector domain of the bipartite response regulators"/>
    <property type="match status" value="1"/>
</dbReference>
<name>A0ABT1BS67_9BURK</name>
<sequence>MIRVMLVDDHAVVREGYRRLLELQGDLQVVAEAADGEQALLRWREAQDREPVDVMVVDLALPGLGGLELIARLRQRDARCRLLAFSMHRDPAWAAQALKAGALGYVTKSSPPEQLVQAVRAVHEGRRVISPDIAGDVAAALVEASTDAAPHGLSPREFEVLRALVAGRSPADIAEALHLSVKTVHNVHYQIKSKLGVGSDFELARLAWQRGWLG</sequence>
<protein>
    <submittedName>
        <fullName evidence="6">Response regulator transcription factor</fullName>
    </submittedName>
</protein>
<evidence type="ECO:0000256" key="3">
    <source>
        <dbReference type="PROSITE-ProRule" id="PRU00169"/>
    </source>
</evidence>
<dbReference type="PROSITE" id="PS50043">
    <property type="entry name" value="HTH_LUXR_2"/>
    <property type="match status" value="1"/>
</dbReference>
<dbReference type="Gene3D" id="3.40.50.2300">
    <property type="match status" value="1"/>
</dbReference>
<comment type="caution">
    <text evidence="6">The sequence shown here is derived from an EMBL/GenBank/DDBJ whole genome shotgun (WGS) entry which is preliminary data.</text>
</comment>
<dbReference type="InterPro" id="IPR039420">
    <property type="entry name" value="WalR-like"/>
</dbReference>
<dbReference type="CDD" id="cd17535">
    <property type="entry name" value="REC_NarL-like"/>
    <property type="match status" value="1"/>
</dbReference>
<evidence type="ECO:0000256" key="2">
    <source>
        <dbReference type="ARBA" id="ARBA00023125"/>
    </source>
</evidence>
<dbReference type="EMBL" id="JAMXMC010000015">
    <property type="protein sequence ID" value="MCO5979051.1"/>
    <property type="molecule type" value="Genomic_DNA"/>
</dbReference>
<feature type="domain" description="HTH luxR-type" evidence="4">
    <location>
        <begin position="146"/>
        <end position="211"/>
    </location>
</feature>
<organism evidence="6 7">
    <name type="scientific">Ideonella oryzae</name>
    <dbReference type="NCBI Taxonomy" id="2937441"/>
    <lineage>
        <taxon>Bacteria</taxon>
        <taxon>Pseudomonadati</taxon>
        <taxon>Pseudomonadota</taxon>
        <taxon>Betaproteobacteria</taxon>
        <taxon>Burkholderiales</taxon>
        <taxon>Sphaerotilaceae</taxon>
        <taxon>Ideonella</taxon>
    </lineage>
</organism>
<gene>
    <name evidence="6" type="ORF">M0L44_20320</name>
</gene>
<dbReference type="SMART" id="SM00421">
    <property type="entry name" value="HTH_LUXR"/>
    <property type="match status" value="1"/>
</dbReference>
<dbReference type="InterPro" id="IPR011006">
    <property type="entry name" value="CheY-like_superfamily"/>
</dbReference>
<evidence type="ECO:0000313" key="6">
    <source>
        <dbReference type="EMBL" id="MCO5979051.1"/>
    </source>
</evidence>
<accession>A0ABT1BS67</accession>
<keyword evidence="2" id="KW-0238">DNA-binding</keyword>
<keyword evidence="1 3" id="KW-0597">Phosphoprotein</keyword>
<evidence type="ECO:0000259" key="4">
    <source>
        <dbReference type="PROSITE" id="PS50043"/>
    </source>
</evidence>
<dbReference type="InterPro" id="IPR016032">
    <property type="entry name" value="Sig_transdc_resp-reg_C-effctor"/>
</dbReference>
<dbReference type="RefSeq" id="WP_252772010.1">
    <property type="nucleotide sequence ID" value="NZ_JAMXMC010000015.1"/>
</dbReference>